<feature type="region of interest" description="Disordered" evidence="1">
    <location>
        <begin position="27"/>
        <end position="89"/>
    </location>
</feature>
<proteinExistence type="predicted"/>
<feature type="compositionally biased region" description="Low complexity" evidence="1">
    <location>
        <begin position="70"/>
        <end position="85"/>
    </location>
</feature>
<dbReference type="EMBL" id="CM029051">
    <property type="protein sequence ID" value="KAG2561552.1"/>
    <property type="molecule type" value="Genomic_DNA"/>
</dbReference>
<organism evidence="2 3">
    <name type="scientific">Panicum virgatum</name>
    <name type="common">Blackwell switchgrass</name>
    <dbReference type="NCBI Taxonomy" id="38727"/>
    <lineage>
        <taxon>Eukaryota</taxon>
        <taxon>Viridiplantae</taxon>
        <taxon>Streptophyta</taxon>
        <taxon>Embryophyta</taxon>
        <taxon>Tracheophyta</taxon>
        <taxon>Spermatophyta</taxon>
        <taxon>Magnoliopsida</taxon>
        <taxon>Liliopsida</taxon>
        <taxon>Poales</taxon>
        <taxon>Poaceae</taxon>
        <taxon>PACMAD clade</taxon>
        <taxon>Panicoideae</taxon>
        <taxon>Panicodae</taxon>
        <taxon>Paniceae</taxon>
        <taxon>Panicinae</taxon>
        <taxon>Panicum</taxon>
        <taxon>Panicum sect. Hiantes</taxon>
    </lineage>
</organism>
<dbReference type="EMBL" id="CM029051">
    <property type="protein sequence ID" value="KAG2561553.1"/>
    <property type="molecule type" value="Genomic_DNA"/>
</dbReference>
<evidence type="ECO:0000313" key="3">
    <source>
        <dbReference type="Proteomes" id="UP000823388"/>
    </source>
</evidence>
<evidence type="ECO:0000256" key="1">
    <source>
        <dbReference type="SAM" id="MobiDB-lite"/>
    </source>
</evidence>
<dbReference type="Proteomes" id="UP000823388">
    <property type="component" value="Chromosome 8K"/>
</dbReference>
<evidence type="ECO:0000313" key="2">
    <source>
        <dbReference type="EMBL" id="KAG2561553.1"/>
    </source>
</evidence>
<gene>
    <name evidence="2" type="ORF">PVAP13_8KG228406</name>
</gene>
<protein>
    <submittedName>
        <fullName evidence="2">Uncharacterized protein</fullName>
    </submittedName>
</protein>
<feature type="compositionally biased region" description="Low complexity" evidence="1">
    <location>
        <begin position="52"/>
        <end position="61"/>
    </location>
</feature>
<comment type="caution">
    <text evidence="2">The sequence shown here is derived from an EMBL/GenBank/DDBJ whole genome shotgun (WGS) entry which is preliminary data.</text>
</comment>
<name>A0A8T0PHZ2_PANVG</name>
<reference evidence="2 3" key="1">
    <citation type="submission" date="2020-05" db="EMBL/GenBank/DDBJ databases">
        <title>WGS assembly of Panicum virgatum.</title>
        <authorList>
            <person name="Lovell J.T."/>
            <person name="Jenkins J."/>
            <person name="Shu S."/>
            <person name="Juenger T.E."/>
            <person name="Schmutz J."/>
        </authorList>
    </citation>
    <scope>NUCLEOTIDE SEQUENCE</scope>
    <source>
        <strain evidence="2">AP13</strain>
        <strain evidence="3">cv. AP13</strain>
    </source>
</reference>
<keyword evidence="3" id="KW-1185">Reference proteome</keyword>
<dbReference type="EMBL" id="CM029051">
    <property type="protein sequence ID" value="KAG2561551.1"/>
    <property type="molecule type" value="Genomic_DNA"/>
</dbReference>
<sequence>MKAAFPSVAPTKRWTILSLRARALVRGQQPAAARRRSANPVAHVAGEGGARVGARPGPLGATGRGEQRSGRTSGSRAPSAAPASGLVQPAALASTARHGVGARSASSRVRAGSWAAVHSCQLAGGGRQQAKQAVPQQQHVANRRKQIKWGKSIPSSAEVLVRRLGLPWRRKGGATGAERR</sequence>
<dbReference type="AlphaFoldDB" id="A0A8T0PHZ2"/>
<accession>A0A8T0PHZ2</accession>